<reference evidence="3 4" key="1">
    <citation type="journal article" date="2020" name="Int. J. Syst. Evol. Microbiol.">
        <title>Reclassification of Streptomyces castelarensis and Streptomyces sporoclivatus as later heterotypic synonyms of Streptomyces antimycoticus.</title>
        <authorList>
            <person name="Komaki H."/>
            <person name="Tamura T."/>
        </authorList>
    </citation>
    <scope>NUCLEOTIDE SEQUENCE [LARGE SCALE GENOMIC DNA]</scope>
    <source>
        <strain evidence="3 4">NBRC 12839</strain>
    </source>
</reference>
<dbReference type="EMBL" id="BJHV01000001">
    <property type="protein sequence ID" value="GDY42383.1"/>
    <property type="molecule type" value="Genomic_DNA"/>
</dbReference>
<name>A0A4D4K916_9ACTN</name>
<feature type="compositionally biased region" description="Low complexity" evidence="1">
    <location>
        <begin position="24"/>
        <end position="34"/>
    </location>
</feature>
<feature type="compositionally biased region" description="Basic and acidic residues" evidence="1">
    <location>
        <begin position="50"/>
        <end position="75"/>
    </location>
</feature>
<keyword evidence="4" id="KW-1185">Reference proteome</keyword>
<feature type="compositionally biased region" description="Polar residues" evidence="1">
    <location>
        <begin position="230"/>
        <end position="240"/>
    </location>
</feature>
<feature type="region of interest" description="Disordered" evidence="1">
    <location>
        <begin position="154"/>
        <end position="283"/>
    </location>
</feature>
<feature type="region of interest" description="Disordered" evidence="1">
    <location>
        <begin position="1"/>
        <end position="131"/>
    </location>
</feature>
<evidence type="ECO:0000313" key="3">
    <source>
        <dbReference type="EMBL" id="GDY42383.1"/>
    </source>
</evidence>
<evidence type="ECO:0000256" key="1">
    <source>
        <dbReference type="SAM" id="MobiDB-lite"/>
    </source>
</evidence>
<accession>A0A4D4K916</accession>
<feature type="compositionally biased region" description="Low complexity" evidence="1">
    <location>
        <begin position="306"/>
        <end position="330"/>
    </location>
</feature>
<protein>
    <submittedName>
        <fullName evidence="3">Uncharacterized protein</fullName>
    </submittedName>
</protein>
<feature type="compositionally biased region" description="Low complexity" evidence="1">
    <location>
        <begin position="189"/>
        <end position="228"/>
    </location>
</feature>
<keyword evidence="2" id="KW-1133">Transmembrane helix</keyword>
<feature type="transmembrane region" description="Helical" evidence="2">
    <location>
        <begin position="133"/>
        <end position="157"/>
    </location>
</feature>
<evidence type="ECO:0000256" key="2">
    <source>
        <dbReference type="SAM" id="Phobius"/>
    </source>
</evidence>
<organism evidence="3 4">
    <name type="scientific">Streptomyces antimycoticus</name>
    <dbReference type="NCBI Taxonomy" id="68175"/>
    <lineage>
        <taxon>Bacteria</taxon>
        <taxon>Bacillati</taxon>
        <taxon>Actinomycetota</taxon>
        <taxon>Actinomycetes</taxon>
        <taxon>Kitasatosporales</taxon>
        <taxon>Streptomycetaceae</taxon>
        <taxon>Streptomyces</taxon>
        <taxon>Streptomyces violaceusniger group</taxon>
    </lineage>
</organism>
<keyword evidence="2" id="KW-0472">Membrane</keyword>
<dbReference type="AlphaFoldDB" id="A0A4D4K916"/>
<proteinExistence type="predicted"/>
<keyword evidence="2" id="KW-0812">Transmembrane</keyword>
<feature type="region of interest" description="Disordered" evidence="1">
    <location>
        <begin position="306"/>
        <end position="346"/>
    </location>
</feature>
<evidence type="ECO:0000313" key="4">
    <source>
        <dbReference type="Proteomes" id="UP000299290"/>
    </source>
</evidence>
<dbReference type="Proteomes" id="UP000299290">
    <property type="component" value="Unassembled WGS sequence"/>
</dbReference>
<feature type="compositionally biased region" description="Basic and acidic residues" evidence="1">
    <location>
        <begin position="82"/>
        <end position="102"/>
    </location>
</feature>
<comment type="caution">
    <text evidence="3">The sequence shown here is derived from an EMBL/GenBank/DDBJ whole genome shotgun (WGS) entry which is preliminary data.</text>
</comment>
<sequence length="366" mass="37059">MTAESCPHCFAPARANGRPGCTCAERAAASTAAAGETDDQTHPQPYVTLSEERPGGPDPRDLRLFEEAERKKAEQEEAEREEAEKGDTEETRVIDRVEERPGGGEADGDLFADGGAPGEEPGPARHRKSKRKVVAAVLAGAAAVAVAGSLAVGTGLLGGDHKEDGGGGASDRTLADSTASAPVEEELPAAEGSPSSGAPSSSATPRPSASGSASASASPSETGPSATARPSASGSATDSATKPGPTASGGPTSAPSDPPGPPARRRCARATAGPRWPSCRSGCPNCCCTSARRTGTTTPGCGGWSPATRTSTTSRATRMASTARTPAATSNPEPGSRRDEPWGHPRWRIRATLCIVKEQSGSARFP</sequence>
<gene>
    <name evidence="3" type="ORF">SANT12839_032650</name>
</gene>